<sequence>MGFWWSKKENRKVETSNVSNCFLKNGSMFLQQLIADCNGISNPIRMFSSDQISKVNDHFDPNSSIVEDTDTYFTWYKGEIEGRPCAIKRYTERLYVEEEMAYNDIVLSARVSNHSGFLKLIGCCLQFPRPVLVFENLGYTVLNERGTVGYESEPLLPWNLRLKIAKEIAIAITYLHTAFSRIIIHRDIKATNVFLDKNGTAKLTDFFLAVSLPEGKSSLEDTVMGTAGYLDPNYCTTNIVTEYSDVFSFGILMLVLLTGKQPYKPGYHDWKFLENVKDLHERGEPVEFGGDSNDMKPVQMKMFLELALRCCEKNKENRPKMILVAKEIKLIETGSFYCSEMPENGSMSHQQLIAADISTLS</sequence>
<dbReference type="PROSITE" id="PS00108">
    <property type="entry name" value="PROTEIN_KINASE_ST"/>
    <property type="match status" value="1"/>
</dbReference>
<evidence type="ECO:0000313" key="6">
    <source>
        <dbReference type="EMBL" id="RID47392.1"/>
    </source>
</evidence>
<name>A0A397Y198_BRACM</name>
<dbReference type="AlphaFoldDB" id="A0A397Y198"/>
<dbReference type="EMBL" id="CM010636">
    <property type="protein sequence ID" value="RID47392.1"/>
    <property type="molecule type" value="Genomic_DNA"/>
</dbReference>
<dbReference type="Proteomes" id="UP000264353">
    <property type="component" value="Chromosome A9"/>
</dbReference>
<proteinExistence type="predicted"/>
<reference evidence="6 7" key="1">
    <citation type="submission" date="2018-06" db="EMBL/GenBank/DDBJ databases">
        <title>WGS assembly of Brassica rapa FPsc.</title>
        <authorList>
            <person name="Bowman J."/>
            <person name="Kohchi T."/>
            <person name="Yamato K."/>
            <person name="Jenkins J."/>
            <person name="Shu S."/>
            <person name="Ishizaki K."/>
            <person name="Yamaoka S."/>
            <person name="Nishihama R."/>
            <person name="Nakamura Y."/>
            <person name="Berger F."/>
            <person name="Adam C."/>
            <person name="Aki S."/>
            <person name="Althoff F."/>
            <person name="Araki T."/>
            <person name="Arteaga-Vazquez M."/>
            <person name="Balasubrmanian S."/>
            <person name="Bauer D."/>
            <person name="Boehm C."/>
            <person name="Briginshaw L."/>
            <person name="Caballero-Perez J."/>
            <person name="Catarino B."/>
            <person name="Chen F."/>
            <person name="Chiyoda S."/>
            <person name="Chovatia M."/>
            <person name="Davies K."/>
            <person name="Delmans M."/>
            <person name="Demura T."/>
            <person name="Dierschke T."/>
            <person name="Dolan L."/>
            <person name="Dorantes-Acosta A."/>
            <person name="Eklund D."/>
            <person name="Florent S."/>
            <person name="Flores-Sandoval E."/>
            <person name="Fujiyama A."/>
            <person name="Fukuzawa H."/>
            <person name="Galik B."/>
            <person name="Grimanelli D."/>
            <person name="Grimwood J."/>
            <person name="Grossniklaus U."/>
            <person name="Hamada T."/>
            <person name="Haseloff J."/>
            <person name="Hetherington A."/>
            <person name="Higo A."/>
            <person name="Hirakawa Y."/>
            <person name="Hundley H."/>
            <person name="Ikeda Y."/>
            <person name="Inoue K."/>
            <person name="Inoue S."/>
            <person name="Ishida S."/>
            <person name="Jia Q."/>
            <person name="Kakita M."/>
            <person name="Kanazawa T."/>
            <person name="Kawai Y."/>
            <person name="Kawashima T."/>
            <person name="Kennedy M."/>
            <person name="Kinose K."/>
            <person name="Kinoshita T."/>
            <person name="Kohara Y."/>
            <person name="Koide E."/>
            <person name="Komatsu K."/>
            <person name="Kopischke S."/>
            <person name="Kubo M."/>
            <person name="Kyozuka J."/>
            <person name="Lagercrantz U."/>
            <person name="Lin S."/>
            <person name="Lindquist E."/>
            <person name="Lipzen A."/>
            <person name="Lu C."/>
            <person name="Luna E."/>
            <person name="Martienssen R."/>
            <person name="Minamino N."/>
            <person name="Mizutani M."/>
            <person name="Mizutani M."/>
            <person name="Mochizuki N."/>
            <person name="Monte I."/>
            <person name="Mosher R."/>
            <person name="Nagasaki H."/>
            <person name="Nakagami H."/>
            <person name="Naramoto S."/>
            <person name="Nishitani K."/>
            <person name="Ohtani M."/>
            <person name="Okamoto T."/>
            <person name="Okumura M."/>
            <person name="Phillips J."/>
            <person name="Pollak B."/>
            <person name="Reinders A."/>
            <person name="Roevekamp M."/>
            <person name="Sano R."/>
            <person name="Sawa S."/>
            <person name="Schmid M."/>
            <person name="Shirakawa M."/>
            <person name="Solano R."/>
            <person name="Spunde A."/>
            <person name="Suetsugu N."/>
            <person name="Sugano S."/>
            <person name="Sugiyama A."/>
            <person name="Sun R."/>
            <person name="Suzuki Y."/>
            <person name="Takenaka M."/>
            <person name="Takezawa D."/>
            <person name="Tomogane H."/>
            <person name="Tsuzuki M."/>
            <person name="Ueda T."/>
            <person name="Umeda M."/>
            <person name="Ward J."/>
            <person name="Watanabe Y."/>
            <person name="Yazaki K."/>
            <person name="Yokoyama R."/>
            <person name="Yoshitake Y."/>
            <person name="Yotsui I."/>
            <person name="Zachgo S."/>
            <person name="Schmutz J."/>
        </authorList>
    </citation>
    <scope>NUCLEOTIDE SEQUENCE [LARGE SCALE GENOMIC DNA]</scope>
    <source>
        <strain evidence="7">cv. B-3</strain>
    </source>
</reference>
<dbReference type="SMART" id="SM00220">
    <property type="entry name" value="S_TKc"/>
    <property type="match status" value="1"/>
</dbReference>
<dbReference type="InterPro" id="IPR011009">
    <property type="entry name" value="Kinase-like_dom_sf"/>
</dbReference>
<evidence type="ECO:0000256" key="2">
    <source>
        <dbReference type="ARBA" id="ARBA00022840"/>
    </source>
</evidence>
<evidence type="ECO:0000256" key="4">
    <source>
        <dbReference type="ARBA" id="ARBA00047951"/>
    </source>
</evidence>
<gene>
    <name evidence="6" type="ORF">BRARA_I03989</name>
</gene>
<dbReference type="InterPro" id="IPR000719">
    <property type="entry name" value="Prot_kinase_dom"/>
</dbReference>
<organism evidence="6 7">
    <name type="scientific">Brassica campestris</name>
    <name type="common">Field mustard</name>
    <dbReference type="NCBI Taxonomy" id="3711"/>
    <lineage>
        <taxon>Eukaryota</taxon>
        <taxon>Viridiplantae</taxon>
        <taxon>Streptophyta</taxon>
        <taxon>Embryophyta</taxon>
        <taxon>Tracheophyta</taxon>
        <taxon>Spermatophyta</taxon>
        <taxon>Magnoliopsida</taxon>
        <taxon>eudicotyledons</taxon>
        <taxon>Gunneridae</taxon>
        <taxon>Pentapetalae</taxon>
        <taxon>rosids</taxon>
        <taxon>malvids</taxon>
        <taxon>Brassicales</taxon>
        <taxon>Brassicaceae</taxon>
        <taxon>Brassiceae</taxon>
        <taxon>Brassica</taxon>
    </lineage>
</organism>
<evidence type="ECO:0000313" key="7">
    <source>
        <dbReference type="Proteomes" id="UP000264353"/>
    </source>
</evidence>
<dbReference type="PANTHER" id="PTHR27005:SF355">
    <property type="entry name" value="PROTEIN KINASE DOMAIN-CONTAINING PROTEIN"/>
    <property type="match status" value="1"/>
</dbReference>
<dbReference type="Pfam" id="PF00069">
    <property type="entry name" value="Pkinase"/>
    <property type="match status" value="1"/>
</dbReference>
<evidence type="ECO:0000259" key="5">
    <source>
        <dbReference type="PROSITE" id="PS50011"/>
    </source>
</evidence>
<dbReference type="GO" id="GO:0005524">
    <property type="term" value="F:ATP binding"/>
    <property type="evidence" value="ECO:0007669"/>
    <property type="project" value="UniProtKB-KW"/>
</dbReference>
<dbReference type="Gene3D" id="3.30.200.20">
    <property type="entry name" value="Phosphorylase Kinase, domain 1"/>
    <property type="match status" value="1"/>
</dbReference>
<dbReference type="Gene3D" id="1.10.510.10">
    <property type="entry name" value="Transferase(Phosphotransferase) domain 1"/>
    <property type="match status" value="1"/>
</dbReference>
<dbReference type="PROSITE" id="PS50011">
    <property type="entry name" value="PROTEIN_KINASE_DOM"/>
    <property type="match status" value="1"/>
</dbReference>
<feature type="domain" description="Protein kinase" evidence="5">
    <location>
        <begin position="41"/>
        <end position="330"/>
    </location>
</feature>
<dbReference type="InterPro" id="IPR045274">
    <property type="entry name" value="WAK-like"/>
</dbReference>
<keyword evidence="1" id="KW-0547">Nucleotide-binding</keyword>
<dbReference type="PANTHER" id="PTHR27005">
    <property type="entry name" value="WALL-ASSOCIATED RECEPTOR KINASE-LIKE 21"/>
    <property type="match status" value="1"/>
</dbReference>
<comment type="catalytic activity">
    <reaction evidence="3">
        <text>L-seryl-[protein] + ATP = O-phospho-L-seryl-[protein] + ADP + H(+)</text>
        <dbReference type="Rhea" id="RHEA:17989"/>
        <dbReference type="Rhea" id="RHEA-COMP:9863"/>
        <dbReference type="Rhea" id="RHEA-COMP:11604"/>
        <dbReference type="ChEBI" id="CHEBI:15378"/>
        <dbReference type="ChEBI" id="CHEBI:29999"/>
        <dbReference type="ChEBI" id="CHEBI:30616"/>
        <dbReference type="ChEBI" id="CHEBI:83421"/>
        <dbReference type="ChEBI" id="CHEBI:456216"/>
    </reaction>
</comment>
<keyword evidence="2" id="KW-0067">ATP-binding</keyword>
<comment type="catalytic activity">
    <reaction evidence="4">
        <text>L-threonyl-[protein] + ATP = O-phospho-L-threonyl-[protein] + ADP + H(+)</text>
        <dbReference type="Rhea" id="RHEA:46608"/>
        <dbReference type="Rhea" id="RHEA-COMP:11060"/>
        <dbReference type="Rhea" id="RHEA-COMP:11605"/>
        <dbReference type="ChEBI" id="CHEBI:15378"/>
        <dbReference type="ChEBI" id="CHEBI:30013"/>
        <dbReference type="ChEBI" id="CHEBI:30616"/>
        <dbReference type="ChEBI" id="CHEBI:61977"/>
        <dbReference type="ChEBI" id="CHEBI:456216"/>
    </reaction>
</comment>
<evidence type="ECO:0000256" key="3">
    <source>
        <dbReference type="ARBA" id="ARBA00047558"/>
    </source>
</evidence>
<evidence type="ECO:0000256" key="1">
    <source>
        <dbReference type="ARBA" id="ARBA00022741"/>
    </source>
</evidence>
<protein>
    <recommendedName>
        <fullName evidence="5">Protein kinase domain-containing protein</fullName>
    </recommendedName>
</protein>
<accession>A0A397Y198</accession>
<dbReference type="GO" id="GO:0007166">
    <property type="term" value="P:cell surface receptor signaling pathway"/>
    <property type="evidence" value="ECO:0007669"/>
    <property type="project" value="InterPro"/>
</dbReference>
<dbReference type="InterPro" id="IPR008271">
    <property type="entry name" value="Ser/Thr_kinase_AS"/>
</dbReference>
<dbReference type="SUPFAM" id="SSF56112">
    <property type="entry name" value="Protein kinase-like (PK-like)"/>
    <property type="match status" value="1"/>
</dbReference>
<dbReference type="GO" id="GO:0004672">
    <property type="term" value="F:protein kinase activity"/>
    <property type="evidence" value="ECO:0007669"/>
    <property type="project" value="InterPro"/>
</dbReference>